<dbReference type="Gene3D" id="3.60.10.10">
    <property type="entry name" value="Endonuclease/exonuclease/phosphatase"/>
    <property type="match status" value="1"/>
</dbReference>
<gene>
    <name evidence="2" type="primary">X-elementORF2_598</name>
    <name evidence="2" type="ORF">AVEN_52252_1</name>
</gene>
<dbReference type="InterPro" id="IPR005135">
    <property type="entry name" value="Endo/exonuclease/phosphatase"/>
</dbReference>
<keyword evidence="2" id="KW-0548">Nucleotidyltransferase</keyword>
<dbReference type="OrthoDB" id="416454at2759"/>
<evidence type="ECO:0000313" key="3">
    <source>
        <dbReference type="Proteomes" id="UP000499080"/>
    </source>
</evidence>
<dbReference type="InterPro" id="IPR043502">
    <property type="entry name" value="DNA/RNA_pol_sf"/>
</dbReference>
<dbReference type="Pfam" id="PF14529">
    <property type="entry name" value="Exo_endo_phos_2"/>
    <property type="match status" value="1"/>
</dbReference>
<reference evidence="2 3" key="1">
    <citation type="journal article" date="2019" name="Sci. Rep.">
        <title>Orb-weaving spider Araneus ventricosus genome elucidates the spidroin gene catalogue.</title>
        <authorList>
            <person name="Kono N."/>
            <person name="Nakamura H."/>
            <person name="Ohtoshi R."/>
            <person name="Moran D.A.P."/>
            <person name="Shinohara A."/>
            <person name="Yoshida Y."/>
            <person name="Fujiwara M."/>
            <person name="Mori M."/>
            <person name="Tomita M."/>
            <person name="Arakawa K."/>
        </authorList>
    </citation>
    <scope>NUCLEOTIDE SEQUENCE [LARGE SCALE GENOMIC DNA]</scope>
</reference>
<dbReference type="SUPFAM" id="SSF56672">
    <property type="entry name" value="DNA/RNA polymerases"/>
    <property type="match status" value="1"/>
</dbReference>
<evidence type="ECO:0000313" key="2">
    <source>
        <dbReference type="EMBL" id="GBM61865.1"/>
    </source>
</evidence>
<dbReference type="EMBL" id="BGPR01180764">
    <property type="protein sequence ID" value="GBM61865.1"/>
    <property type="molecule type" value="Genomic_DNA"/>
</dbReference>
<dbReference type="SUPFAM" id="SSF56219">
    <property type="entry name" value="DNase I-like"/>
    <property type="match status" value="1"/>
</dbReference>
<dbReference type="PANTHER" id="PTHR19446">
    <property type="entry name" value="REVERSE TRANSCRIPTASES"/>
    <property type="match status" value="1"/>
</dbReference>
<keyword evidence="3" id="KW-1185">Reference proteome</keyword>
<keyword evidence="2" id="KW-0695">RNA-directed DNA polymerase</keyword>
<feature type="domain" description="Endonuclease/exonuclease/phosphatase" evidence="1">
    <location>
        <begin position="3"/>
        <end position="96"/>
    </location>
</feature>
<protein>
    <submittedName>
        <fullName evidence="2">Putative RNA-directed DNA polymerase from transposon X-element</fullName>
    </submittedName>
</protein>
<organism evidence="2 3">
    <name type="scientific">Araneus ventricosus</name>
    <name type="common">Orbweaver spider</name>
    <name type="synonym">Epeira ventricosa</name>
    <dbReference type="NCBI Taxonomy" id="182803"/>
    <lineage>
        <taxon>Eukaryota</taxon>
        <taxon>Metazoa</taxon>
        <taxon>Ecdysozoa</taxon>
        <taxon>Arthropoda</taxon>
        <taxon>Chelicerata</taxon>
        <taxon>Arachnida</taxon>
        <taxon>Araneae</taxon>
        <taxon>Araneomorphae</taxon>
        <taxon>Entelegynae</taxon>
        <taxon>Araneoidea</taxon>
        <taxon>Araneidae</taxon>
        <taxon>Araneus</taxon>
    </lineage>
</organism>
<accession>A0A4Y2H9T8</accession>
<name>A0A4Y2H9T8_ARAVE</name>
<comment type="caution">
    <text evidence="2">The sequence shown here is derived from an EMBL/GenBank/DDBJ whole genome shotgun (WGS) entry which is preliminary data.</text>
</comment>
<keyword evidence="2" id="KW-0808">Transferase</keyword>
<evidence type="ECO:0000259" key="1">
    <source>
        <dbReference type="Pfam" id="PF14529"/>
    </source>
</evidence>
<dbReference type="InterPro" id="IPR036691">
    <property type="entry name" value="Endo/exonu/phosph_ase_sf"/>
</dbReference>
<dbReference type="Proteomes" id="UP000499080">
    <property type="component" value="Unassembled WGS sequence"/>
</dbReference>
<dbReference type="GO" id="GO:0003964">
    <property type="term" value="F:RNA-directed DNA polymerase activity"/>
    <property type="evidence" value="ECO:0007669"/>
    <property type="project" value="UniProtKB-KW"/>
</dbReference>
<dbReference type="AlphaFoldDB" id="A0A4Y2H9T8"/>
<proteinExistence type="predicted"/>
<sequence>MFTNDLEKLISYNSSTFIAVDFNAKNRQWNCSSTCRLGKHLLNFVKITKQILLTPETPTRISTTGASILDFAITRNVNYLSTVRTENELSSDHLPVRFWLDTDTDPHHSQTFITNWKKYQQHIIVNSTIDFWLLNFEDIEKEIARFTNQHLEAVKASGTWVKNSNEEFSLEIKSQTKIRNKLQKSRDPRDKNLLNRAHSYLRKLHHEANQRRETNKITSLNPSDGSIWQQVKNYTKTYSKISPLLTPRTIVHSNHEKAEAIADVLENQFKTNDFSHPPTDNLIKRKLNKFFKKTLDNSFTPCTPSEIAEYIEKLKKGKTPGKDGITNLMIKRMPIKSIFRLTEIINSILKFQYFPNHWKTAIVAPILKPGKSPREPNSYRPISLLSSLSKIAEAVILKRLTEATEDRIIPF</sequence>